<dbReference type="Gene3D" id="2.60.40.420">
    <property type="entry name" value="Cupredoxins - blue copper proteins"/>
    <property type="match status" value="1"/>
</dbReference>
<feature type="compositionally biased region" description="Basic residues" evidence="1">
    <location>
        <begin position="235"/>
        <end position="254"/>
    </location>
</feature>
<gene>
    <name evidence="2" type="ORF">H9L09_13445</name>
</gene>
<evidence type="ECO:0000313" key="2">
    <source>
        <dbReference type="EMBL" id="QNN51576.1"/>
    </source>
</evidence>
<dbReference type="InterPro" id="IPR008972">
    <property type="entry name" value="Cupredoxin"/>
</dbReference>
<proteinExistence type="predicted"/>
<dbReference type="RefSeq" id="WP_187577412.1">
    <property type="nucleotide sequence ID" value="NZ_CP060713.1"/>
</dbReference>
<accession>A0A7G9R7K1</accession>
<organism evidence="2 3">
    <name type="scientific">Nocardioides mesophilus</name>
    <dbReference type="NCBI Taxonomy" id="433659"/>
    <lineage>
        <taxon>Bacteria</taxon>
        <taxon>Bacillati</taxon>
        <taxon>Actinomycetota</taxon>
        <taxon>Actinomycetes</taxon>
        <taxon>Propionibacteriales</taxon>
        <taxon>Nocardioidaceae</taxon>
        <taxon>Nocardioides</taxon>
    </lineage>
</organism>
<feature type="region of interest" description="Disordered" evidence="1">
    <location>
        <begin position="199"/>
        <end position="254"/>
    </location>
</feature>
<dbReference type="Proteomes" id="UP000515947">
    <property type="component" value="Chromosome"/>
</dbReference>
<evidence type="ECO:0000256" key="1">
    <source>
        <dbReference type="SAM" id="MobiDB-lite"/>
    </source>
</evidence>
<evidence type="ECO:0000313" key="3">
    <source>
        <dbReference type="Proteomes" id="UP000515947"/>
    </source>
</evidence>
<evidence type="ECO:0008006" key="4">
    <source>
        <dbReference type="Google" id="ProtNLM"/>
    </source>
</evidence>
<dbReference type="AlphaFoldDB" id="A0A7G9R7K1"/>
<reference evidence="2 3" key="1">
    <citation type="submission" date="2020-08" db="EMBL/GenBank/DDBJ databases">
        <title>Genome sequence of Nocardioides mesophilus KACC 16243T.</title>
        <authorList>
            <person name="Hyun D.-W."/>
            <person name="Bae J.-W."/>
        </authorList>
    </citation>
    <scope>NUCLEOTIDE SEQUENCE [LARGE SCALE GENOMIC DNA]</scope>
    <source>
        <strain evidence="2 3">KACC 16243</strain>
    </source>
</reference>
<feature type="compositionally biased region" description="Basic and acidic residues" evidence="1">
    <location>
        <begin position="220"/>
        <end position="234"/>
    </location>
</feature>
<protein>
    <recommendedName>
        <fullName evidence="4">Multicopper oxidase domain-containing protein</fullName>
    </recommendedName>
</protein>
<name>A0A7G9R7K1_9ACTN</name>
<dbReference type="KEGG" id="nmes:H9L09_13445"/>
<keyword evidence="3" id="KW-1185">Reference proteome</keyword>
<sequence length="254" mass="27003">MDQGDTVTVTLHNTLGVKTALFFQGQQLPLDRTGADASTGTRTYTFTASHPGTFLYEAGPVLKSGPADTAGTGTQYQTAMGLHGALVVRPAPGQAYDAGSAYDDEAVLVLSEIDPALNTKASPATFDMRRYVPRYSLINGKAYPDTTAIPSAGGHTVLLRYVNAGVNYHSMGVLGASQTVVGTDGNKLDFPRTYVAQTFGPRRVRRRPGQGSGCRSPGHQPERLRGEPGTDQPHRGPRGRHAHHGRRAGLGGHR</sequence>
<dbReference type="EMBL" id="CP060713">
    <property type="protein sequence ID" value="QNN51576.1"/>
    <property type="molecule type" value="Genomic_DNA"/>
</dbReference>
<dbReference type="SUPFAM" id="SSF49503">
    <property type="entry name" value="Cupredoxins"/>
    <property type="match status" value="2"/>
</dbReference>